<sequence>MTIPEDIRMRVQHDFQQQAEKAISLIQNALGQDPHHFLPPRQLRCAVFVAQGDTGTLQQALQLGLTDCRDLIMWGEYVVQDGKLVRKHNWNDPFGEEVNS</sequence>
<dbReference type="RefSeq" id="WP_189002637.1">
    <property type="nucleotide sequence ID" value="NZ_BMOD01000006.1"/>
</dbReference>
<accession>A0ABQ2D1K9</accession>
<comment type="caution">
    <text evidence="1">The sequence shown here is derived from an EMBL/GenBank/DDBJ whole genome shotgun (WGS) entry which is preliminary data.</text>
</comment>
<dbReference type="Proteomes" id="UP000632222">
    <property type="component" value="Unassembled WGS sequence"/>
</dbReference>
<proteinExistence type="predicted"/>
<name>A0ABQ2D1K9_9DEIO</name>
<evidence type="ECO:0000313" key="2">
    <source>
        <dbReference type="Proteomes" id="UP000632222"/>
    </source>
</evidence>
<keyword evidence="2" id="KW-1185">Reference proteome</keyword>
<protein>
    <submittedName>
        <fullName evidence="1">Uncharacterized protein</fullName>
    </submittedName>
</protein>
<gene>
    <name evidence="1" type="ORF">GCM10008938_20950</name>
</gene>
<dbReference type="EMBL" id="BMOD01000006">
    <property type="protein sequence ID" value="GGJ34566.1"/>
    <property type="molecule type" value="Genomic_DNA"/>
</dbReference>
<reference evidence="2" key="1">
    <citation type="journal article" date="2019" name="Int. J. Syst. Evol. Microbiol.">
        <title>The Global Catalogue of Microorganisms (GCM) 10K type strain sequencing project: providing services to taxonomists for standard genome sequencing and annotation.</title>
        <authorList>
            <consortium name="The Broad Institute Genomics Platform"/>
            <consortium name="The Broad Institute Genome Sequencing Center for Infectious Disease"/>
            <person name="Wu L."/>
            <person name="Ma J."/>
        </authorList>
    </citation>
    <scope>NUCLEOTIDE SEQUENCE [LARGE SCALE GENOMIC DNA]</scope>
    <source>
        <strain evidence="2">JCM 14370</strain>
    </source>
</reference>
<organism evidence="1 2">
    <name type="scientific">Deinococcus roseus</name>
    <dbReference type="NCBI Taxonomy" id="392414"/>
    <lineage>
        <taxon>Bacteria</taxon>
        <taxon>Thermotogati</taxon>
        <taxon>Deinococcota</taxon>
        <taxon>Deinococci</taxon>
        <taxon>Deinococcales</taxon>
        <taxon>Deinococcaceae</taxon>
        <taxon>Deinococcus</taxon>
    </lineage>
</organism>
<evidence type="ECO:0000313" key="1">
    <source>
        <dbReference type="EMBL" id="GGJ34566.1"/>
    </source>
</evidence>